<sequence>MNATVDLQAAHGEQQIPAEAQFCSWVEAALKAEHLEQAELTIRTVSVEESQQLNRDYRGKDKPTNVLSFPFDNDIPLPVPLLGDLVICVPVLAAEAEEQNKALHDHWAHLVVHGTLHLLGYDHIEDHEADIMESLEIEILHSLGIDDPYRKEPT</sequence>
<keyword evidence="6 8" id="KW-0378">Hydrolase</keyword>
<keyword evidence="8" id="KW-0698">rRNA processing</keyword>
<keyword evidence="8" id="KW-0963">Cytoplasm</keyword>
<feature type="binding site" evidence="8">
    <location>
        <position position="123"/>
    </location>
    <ligand>
        <name>Zn(2+)</name>
        <dbReference type="ChEBI" id="CHEBI:29105"/>
        <note>catalytic</note>
    </ligand>
</feature>
<feature type="binding site" evidence="8">
    <location>
        <position position="117"/>
    </location>
    <ligand>
        <name>Zn(2+)</name>
        <dbReference type="ChEBI" id="CHEBI:29105"/>
        <note>catalytic</note>
    </ligand>
</feature>
<dbReference type="AlphaFoldDB" id="A0A432W5E3"/>
<dbReference type="EMBL" id="PIPL01000001">
    <property type="protein sequence ID" value="RUO25288.1"/>
    <property type="molecule type" value="Genomic_DNA"/>
</dbReference>
<keyword evidence="7 8" id="KW-0862">Zinc</keyword>
<gene>
    <name evidence="8" type="primary">ybeY</name>
    <name evidence="9" type="ORF">CWE09_00680</name>
</gene>
<dbReference type="Gene3D" id="3.40.390.30">
    <property type="entry name" value="Metalloproteases ('zincins'), catalytic domain"/>
    <property type="match status" value="1"/>
</dbReference>
<evidence type="ECO:0000313" key="10">
    <source>
        <dbReference type="Proteomes" id="UP000288293"/>
    </source>
</evidence>
<comment type="function">
    <text evidence="8">Single strand-specific metallo-endoribonuclease involved in late-stage 70S ribosome quality control and in maturation of the 3' terminus of the 16S rRNA.</text>
</comment>
<evidence type="ECO:0000256" key="8">
    <source>
        <dbReference type="HAMAP-Rule" id="MF_00009"/>
    </source>
</evidence>
<dbReference type="GO" id="GO:0008270">
    <property type="term" value="F:zinc ion binding"/>
    <property type="evidence" value="ECO:0007669"/>
    <property type="project" value="UniProtKB-UniRule"/>
</dbReference>
<dbReference type="PANTHER" id="PTHR46986:SF1">
    <property type="entry name" value="ENDORIBONUCLEASE YBEY, CHLOROPLASTIC"/>
    <property type="match status" value="1"/>
</dbReference>
<dbReference type="InterPro" id="IPR023091">
    <property type="entry name" value="MetalPrtase_cat_dom_sf_prd"/>
</dbReference>
<evidence type="ECO:0000256" key="1">
    <source>
        <dbReference type="ARBA" id="ARBA00010875"/>
    </source>
</evidence>
<keyword evidence="4 8" id="KW-0479">Metal-binding</keyword>
<evidence type="ECO:0000256" key="6">
    <source>
        <dbReference type="ARBA" id="ARBA00022801"/>
    </source>
</evidence>
<dbReference type="GO" id="GO:0004222">
    <property type="term" value="F:metalloendopeptidase activity"/>
    <property type="evidence" value="ECO:0007669"/>
    <property type="project" value="InterPro"/>
</dbReference>
<dbReference type="GO" id="GO:0004521">
    <property type="term" value="F:RNA endonuclease activity"/>
    <property type="evidence" value="ECO:0007669"/>
    <property type="project" value="UniProtKB-UniRule"/>
</dbReference>
<evidence type="ECO:0000256" key="2">
    <source>
        <dbReference type="ARBA" id="ARBA00022517"/>
    </source>
</evidence>
<dbReference type="RefSeq" id="WP_126801986.1">
    <property type="nucleotide sequence ID" value="NZ_PIPL01000001.1"/>
</dbReference>
<feature type="binding site" evidence="8">
    <location>
        <position position="113"/>
    </location>
    <ligand>
        <name>Zn(2+)</name>
        <dbReference type="ChEBI" id="CHEBI:29105"/>
        <note>catalytic</note>
    </ligand>
</feature>
<evidence type="ECO:0000256" key="3">
    <source>
        <dbReference type="ARBA" id="ARBA00022722"/>
    </source>
</evidence>
<proteinExistence type="inferred from homology"/>
<keyword evidence="2 8" id="KW-0690">Ribosome biogenesis</keyword>
<comment type="subcellular location">
    <subcellularLocation>
        <location evidence="8">Cytoplasm</location>
    </subcellularLocation>
</comment>
<keyword evidence="10" id="KW-1185">Reference proteome</keyword>
<dbReference type="EC" id="3.1.-.-" evidence="8"/>
<evidence type="ECO:0000256" key="5">
    <source>
        <dbReference type="ARBA" id="ARBA00022759"/>
    </source>
</evidence>
<evidence type="ECO:0000256" key="4">
    <source>
        <dbReference type="ARBA" id="ARBA00022723"/>
    </source>
</evidence>
<dbReference type="InterPro" id="IPR002036">
    <property type="entry name" value="YbeY"/>
</dbReference>
<dbReference type="GO" id="GO:0006364">
    <property type="term" value="P:rRNA processing"/>
    <property type="evidence" value="ECO:0007669"/>
    <property type="project" value="UniProtKB-UniRule"/>
</dbReference>
<reference evidence="9 10" key="1">
    <citation type="journal article" date="2011" name="Front. Microbiol.">
        <title>Genomic signatures of strain selection and enhancement in Bacillus atrophaeus var. globigii, a historical biowarfare simulant.</title>
        <authorList>
            <person name="Gibbons H.S."/>
            <person name="Broomall S.M."/>
            <person name="McNew L.A."/>
            <person name="Daligault H."/>
            <person name="Chapman C."/>
            <person name="Bruce D."/>
            <person name="Karavis M."/>
            <person name="Krepps M."/>
            <person name="McGregor P.A."/>
            <person name="Hong C."/>
            <person name="Park K.H."/>
            <person name="Akmal A."/>
            <person name="Feldman A."/>
            <person name="Lin J.S."/>
            <person name="Chang W.E."/>
            <person name="Higgs B.W."/>
            <person name="Demirev P."/>
            <person name="Lindquist J."/>
            <person name="Liem A."/>
            <person name="Fochler E."/>
            <person name="Read T.D."/>
            <person name="Tapia R."/>
            <person name="Johnson S."/>
            <person name="Bishop-Lilly K.A."/>
            <person name="Detter C."/>
            <person name="Han C."/>
            <person name="Sozhamannan S."/>
            <person name="Rosenzweig C.N."/>
            <person name="Skowronski E.W."/>
        </authorList>
    </citation>
    <scope>NUCLEOTIDE SEQUENCE [LARGE SCALE GENOMIC DNA]</scope>
    <source>
        <strain evidence="9 10">MLST1</strain>
    </source>
</reference>
<protein>
    <recommendedName>
        <fullName evidence="8">Endoribonuclease YbeY</fullName>
        <ecNumber evidence="8">3.1.-.-</ecNumber>
    </recommendedName>
</protein>
<dbReference type="HAMAP" id="MF_00009">
    <property type="entry name" value="Endoribonucl_YbeY"/>
    <property type="match status" value="1"/>
</dbReference>
<dbReference type="PROSITE" id="PS01306">
    <property type="entry name" value="UPF0054"/>
    <property type="match status" value="1"/>
</dbReference>
<evidence type="ECO:0000256" key="7">
    <source>
        <dbReference type="ARBA" id="ARBA00022833"/>
    </source>
</evidence>
<dbReference type="NCBIfam" id="TIGR00043">
    <property type="entry name" value="rRNA maturation RNase YbeY"/>
    <property type="match status" value="1"/>
</dbReference>
<accession>A0A432W5E3</accession>
<evidence type="ECO:0000313" key="9">
    <source>
        <dbReference type="EMBL" id="RUO25288.1"/>
    </source>
</evidence>
<dbReference type="Proteomes" id="UP000288293">
    <property type="component" value="Unassembled WGS sequence"/>
</dbReference>
<dbReference type="SUPFAM" id="SSF55486">
    <property type="entry name" value="Metalloproteases ('zincins'), catalytic domain"/>
    <property type="match status" value="1"/>
</dbReference>
<dbReference type="PANTHER" id="PTHR46986">
    <property type="entry name" value="ENDORIBONUCLEASE YBEY, CHLOROPLASTIC"/>
    <property type="match status" value="1"/>
</dbReference>
<comment type="similarity">
    <text evidence="1 8">Belongs to the endoribonuclease YbeY family.</text>
</comment>
<dbReference type="Pfam" id="PF02130">
    <property type="entry name" value="YbeY"/>
    <property type="match status" value="1"/>
</dbReference>
<dbReference type="OrthoDB" id="9807740at2"/>
<dbReference type="GO" id="GO:0005737">
    <property type="term" value="C:cytoplasm"/>
    <property type="evidence" value="ECO:0007669"/>
    <property type="project" value="UniProtKB-SubCell"/>
</dbReference>
<name>A0A432W5E3_9GAMM</name>
<comment type="caution">
    <text evidence="9">The sequence shown here is derived from an EMBL/GenBank/DDBJ whole genome shotgun (WGS) entry which is preliminary data.</text>
</comment>
<keyword evidence="5 8" id="KW-0255">Endonuclease</keyword>
<organism evidence="9 10">
    <name type="scientific">Aliidiomarina minuta</name>
    <dbReference type="NCBI Taxonomy" id="880057"/>
    <lineage>
        <taxon>Bacteria</taxon>
        <taxon>Pseudomonadati</taxon>
        <taxon>Pseudomonadota</taxon>
        <taxon>Gammaproteobacteria</taxon>
        <taxon>Alteromonadales</taxon>
        <taxon>Idiomarinaceae</taxon>
        <taxon>Aliidiomarina</taxon>
    </lineage>
</organism>
<keyword evidence="3 8" id="KW-0540">Nuclease</keyword>
<dbReference type="InterPro" id="IPR020549">
    <property type="entry name" value="YbeY_CS"/>
</dbReference>
<comment type="cofactor">
    <cofactor evidence="8">
        <name>Zn(2+)</name>
        <dbReference type="ChEBI" id="CHEBI:29105"/>
    </cofactor>
    <text evidence="8">Binds 1 zinc ion.</text>
</comment>